<dbReference type="AlphaFoldDB" id="A0A095AE42"/>
<proteinExistence type="predicted"/>
<reference evidence="1" key="4">
    <citation type="journal article" date="2022" name="PLoS Pathog.">
        <title>Chromosome-level genome of Schistosoma haematobium underpins genome-wide explorations of molecular variation.</title>
        <authorList>
            <person name="Stroehlein A.J."/>
            <person name="Korhonen P.K."/>
            <person name="Lee V.V."/>
            <person name="Ralph S.A."/>
            <person name="Mentink-Kane M."/>
            <person name="You H."/>
            <person name="McManus D.P."/>
            <person name="Tchuente L.T."/>
            <person name="Stothard J.R."/>
            <person name="Kaur P."/>
            <person name="Dudchenko O."/>
            <person name="Aiden E.L."/>
            <person name="Yang B."/>
            <person name="Yang H."/>
            <person name="Emery A.M."/>
            <person name="Webster B.L."/>
            <person name="Brindley P.J."/>
            <person name="Rollinson D."/>
            <person name="Chang B.C.H."/>
            <person name="Gasser R.B."/>
            <person name="Young N.D."/>
        </authorList>
    </citation>
    <scope>NUCLEOTIDE SEQUENCE</scope>
</reference>
<dbReference type="OrthoDB" id="6265275at2759"/>
<protein>
    <submittedName>
        <fullName evidence="2">Uncharacterized protein</fullName>
    </submittedName>
</protein>
<dbReference type="KEGG" id="shx:MS3_00008353"/>
<organism evidence="2">
    <name type="scientific">Schistosoma haematobium</name>
    <name type="common">Blood fluke</name>
    <dbReference type="NCBI Taxonomy" id="6185"/>
    <lineage>
        <taxon>Eukaryota</taxon>
        <taxon>Metazoa</taxon>
        <taxon>Spiralia</taxon>
        <taxon>Lophotrochozoa</taxon>
        <taxon>Platyhelminthes</taxon>
        <taxon>Trematoda</taxon>
        <taxon>Digenea</taxon>
        <taxon>Strigeidida</taxon>
        <taxon>Schistosomatoidea</taxon>
        <taxon>Schistosomatidae</taxon>
        <taxon>Schistosoma</taxon>
    </lineage>
</organism>
<dbReference type="CTD" id="75577805"/>
<evidence type="ECO:0000313" key="3">
    <source>
        <dbReference type="Proteomes" id="UP000471633"/>
    </source>
</evidence>
<evidence type="ECO:0000313" key="2">
    <source>
        <dbReference type="EMBL" id="KGB32086.1"/>
    </source>
</evidence>
<reference evidence="1" key="2">
    <citation type="journal article" date="2019" name="Gigascience">
        <title>High-quality Schistosoma haematobium genome achieved by single-molecule and long-range sequencing.</title>
        <authorList>
            <person name="Stroehlein A.J."/>
            <person name="Korhonen P.K."/>
            <person name="Chong T.M."/>
            <person name="Lim Y.L."/>
            <person name="Chan K.G."/>
            <person name="Webster B."/>
            <person name="Rollinson D."/>
            <person name="Brindley P.J."/>
            <person name="Gasser R.B."/>
            <person name="Young N.D."/>
        </authorList>
    </citation>
    <scope>NUCLEOTIDE SEQUENCE</scope>
</reference>
<dbReference type="GeneID" id="75577805"/>
<dbReference type="EMBL" id="AMPZ03000006">
    <property type="protein sequence ID" value="KAH9581123.1"/>
    <property type="molecule type" value="Genomic_DNA"/>
</dbReference>
<dbReference type="Pfam" id="PF20180">
    <property type="entry name" value="UQCC2_CBP6"/>
    <property type="match status" value="1"/>
</dbReference>
<name>A0A095AE42_SCHHA</name>
<sequence>MSLINYRFALTAYQRFQSVTYVSLNRHYGSSSTPLECFTKLLEIADHWPCDTCGRKVTLKDEIKRRATEFLSKPMQEIDAKFWEEECQSLSRIFNNHYRDIYRPPSVLRDGCTVPGSSVIAATGADLMECRRILCDREDGDKKLSLYQRLIDKLFY</sequence>
<evidence type="ECO:0000313" key="1">
    <source>
        <dbReference type="EMBL" id="KAH9581123.1"/>
    </source>
</evidence>
<dbReference type="EMBL" id="KL250491">
    <property type="protein sequence ID" value="KGB32086.1"/>
    <property type="molecule type" value="Genomic_DNA"/>
</dbReference>
<reference evidence="1" key="3">
    <citation type="submission" date="2021-06" db="EMBL/GenBank/DDBJ databases">
        <title>Chromosome-level genome assembly for S. haematobium.</title>
        <authorList>
            <person name="Stroehlein A.J."/>
        </authorList>
    </citation>
    <scope>NUCLEOTIDE SEQUENCE</scope>
</reference>
<keyword evidence="3" id="KW-1185">Reference proteome</keyword>
<dbReference type="Proteomes" id="UP000471633">
    <property type="component" value="Unassembled WGS sequence"/>
</dbReference>
<reference evidence="2" key="1">
    <citation type="journal article" date="2012" name="Nat. Genet.">
        <title>Whole-genome sequence of Schistosoma haematobium.</title>
        <authorList>
            <person name="Young N.D."/>
            <person name="Jex A.R."/>
            <person name="Li B."/>
            <person name="Liu S."/>
            <person name="Yang L."/>
            <person name="Xiong Z."/>
            <person name="Li Y."/>
            <person name="Cantacessi C."/>
            <person name="Hall R.S."/>
            <person name="Xu X."/>
            <person name="Chen F."/>
            <person name="Wu X."/>
            <person name="Zerlotini A."/>
            <person name="Oliveira G."/>
            <person name="Hofmann A."/>
            <person name="Zhang G."/>
            <person name="Fang X."/>
            <person name="Kang Y."/>
            <person name="Campbell B.E."/>
            <person name="Loukas A."/>
            <person name="Ranganathan S."/>
            <person name="Rollinson D."/>
            <person name="Rinaldi G."/>
            <person name="Brindley P.J."/>
            <person name="Yang H."/>
            <person name="Wang J."/>
            <person name="Wang J."/>
            <person name="Gasser R.B."/>
        </authorList>
    </citation>
    <scope>NUCLEOTIDE SEQUENCE [LARGE SCALE GENOMIC DNA]</scope>
</reference>
<dbReference type="RefSeq" id="XP_051065311.1">
    <property type="nucleotide sequence ID" value="XM_051216717.1"/>
</dbReference>
<accession>A0A095AE42</accession>
<gene>
    <name evidence="1" type="ORF">MS3_00008353</name>
    <name evidence="2" type="ORF">MS3_00206</name>
</gene>